<keyword evidence="5" id="KW-1185">Reference proteome</keyword>
<dbReference type="InterPro" id="IPR001509">
    <property type="entry name" value="Epimerase_deHydtase"/>
</dbReference>
<comment type="caution">
    <text evidence="4">The sequence shown here is derived from an EMBL/GenBank/DDBJ whole genome shotgun (WGS) entry which is preliminary data.</text>
</comment>
<dbReference type="Proteomes" id="UP001500394">
    <property type="component" value="Unassembled WGS sequence"/>
</dbReference>
<gene>
    <name evidence="4" type="ORF">GCM10023173_26010</name>
</gene>
<proteinExistence type="predicted"/>
<evidence type="ECO:0000313" key="5">
    <source>
        <dbReference type="Proteomes" id="UP001500394"/>
    </source>
</evidence>
<dbReference type="InterPro" id="IPR036291">
    <property type="entry name" value="NAD(P)-bd_dom_sf"/>
</dbReference>
<evidence type="ECO:0000256" key="1">
    <source>
        <dbReference type="ARBA" id="ARBA00004370"/>
    </source>
</evidence>
<dbReference type="Pfam" id="PF01370">
    <property type="entry name" value="Epimerase"/>
    <property type="match status" value="1"/>
</dbReference>
<dbReference type="PANTHER" id="PTHR14097:SF7">
    <property type="entry name" value="OXIDOREDUCTASE HTATIP2"/>
    <property type="match status" value="1"/>
</dbReference>
<sequence>MSDTKYTALILGATGLVGSNVLDLLLKDNKYGRIYTVSRRKIAIEHDKLIQIISEIDDIEKHIKNINITHIFSCVGSTAAKTPNQTDYYKIDLEYPLKVATTLKDTCKVFSLVSSIGANPSSKNFYLKLKGEVEEAIQSVGIETVHIFRPSLLLGDRKEFRLAEKIAQILSPIINLLLFGKYKDYRSIRARDVASAMVNMAAGDKKGIHIYQTSHIKEVA</sequence>
<evidence type="ECO:0000256" key="2">
    <source>
        <dbReference type="ARBA" id="ARBA00023136"/>
    </source>
</evidence>
<protein>
    <submittedName>
        <fullName evidence="4">Oxidoreductase</fullName>
    </submittedName>
</protein>
<dbReference type="SUPFAM" id="SSF51735">
    <property type="entry name" value="NAD(P)-binding Rossmann-fold domains"/>
    <property type="match status" value="1"/>
</dbReference>
<reference evidence="5" key="1">
    <citation type="journal article" date="2019" name="Int. J. Syst. Evol. Microbiol.">
        <title>The Global Catalogue of Microorganisms (GCM) 10K type strain sequencing project: providing services to taxonomists for standard genome sequencing and annotation.</title>
        <authorList>
            <consortium name="The Broad Institute Genomics Platform"/>
            <consortium name="The Broad Institute Genome Sequencing Center for Infectious Disease"/>
            <person name="Wu L."/>
            <person name="Ma J."/>
        </authorList>
    </citation>
    <scope>NUCLEOTIDE SEQUENCE [LARGE SCALE GENOMIC DNA]</scope>
    <source>
        <strain evidence="5">JCM 17858</strain>
    </source>
</reference>
<dbReference type="EMBL" id="BAABGR010000044">
    <property type="protein sequence ID" value="GAA4521097.1"/>
    <property type="molecule type" value="Genomic_DNA"/>
</dbReference>
<accession>A0ABP8R924</accession>
<feature type="domain" description="NAD-dependent epimerase/dehydratase" evidence="3">
    <location>
        <begin position="8"/>
        <end position="202"/>
    </location>
</feature>
<dbReference type="RefSeq" id="WP_039054431.1">
    <property type="nucleotide sequence ID" value="NZ_BAABGR010000044.1"/>
</dbReference>
<evidence type="ECO:0000313" key="4">
    <source>
        <dbReference type="EMBL" id="GAA4521097.1"/>
    </source>
</evidence>
<keyword evidence="2" id="KW-0472">Membrane</keyword>
<name>A0ABP8R924_9SPHI</name>
<dbReference type="PANTHER" id="PTHR14097">
    <property type="entry name" value="OXIDOREDUCTASE HTATIP2"/>
    <property type="match status" value="1"/>
</dbReference>
<organism evidence="4 5">
    <name type="scientific">Sphingobacterium thermophilum</name>
    <dbReference type="NCBI Taxonomy" id="768534"/>
    <lineage>
        <taxon>Bacteria</taxon>
        <taxon>Pseudomonadati</taxon>
        <taxon>Bacteroidota</taxon>
        <taxon>Sphingobacteriia</taxon>
        <taxon>Sphingobacteriales</taxon>
        <taxon>Sphingobacteriaceae</taxon>
        <taxon>Sphingobacterium</taxon>
    </lineage>
</organism>
<evidence type="ECO:0000259" key="3">
    <source>
        <dbReference type="Pfam" id="PF01370"/>
    </source>
</evidence>
<comment type="subcellular location">
    <subcellularLocation>
        <location evidence="1">Membrane</location>
    </subcellularLocation>
</comment>
<dbReference type="Gene3D" id="3.40.50.720">
    <property type="entry name" value="NAD(P)-binding Rossmann-like Domain"/>
    <property type="match status" value="1"/>
</dbReference>